<gene>
    <name evidence="2" type="ORF">BT62DRAFT_1081384</name>
</gene>
<keyword evidence="3" id="KW-1185">Reference proteome</keyword>
<sequence>MIELTLNERPQPGYMGIERLKQHKRMFKGGGADEEFWLFESAFQNVKALDDDAWVNCTGCTFVQILSIVALRIDPRSVRLPCFPLARSSCHSNTDFWIALIYLFRTVALPVCILFTAGQSQNIRRPQESGTDFGQGDSNLKLPWSRQRYTLHNNIRTIIKAYFTYQDTSLCLQPGGVWLTRHHRTKRECYGFVNLPYPVVNGFVFVSVCAVCIGLKKTTTTKFLRRMNGGDIYAAYPPKFNVQRPTFNSF</sequence>
<protein>
    <submittedName>
        <fullName evidence="2">Uncharacterized protein</fullName>
    </submittedName>
</protein>
<organism evidence="2 3">
    <name type="scientific">Guyanagaster necrorhizus</name>
    <dbReference type="NCBI Taxonomy" id="856835"/>
    <lineage>
        <taxon>Eukaryota</taxon>
        <taxon>Fungi</taxon>
        <taxon>Dikarya</taxon>
        <taxon>Basidiomycota</taxon>
        <taxon>Agaricomycotina</taxon>
        <taxon>Agaricomycetes</taxon>
        <taxon>Agaricomycetidae</taxon>
        <taxon>Agaricales</taxon>
        <taxon>Marasmiineae</taxon>
        <taxon>Physalacriaceae</taxon>
        <taxon>Guyanagaster</taxon>
    </lineage>
</organism>
<comment type="caution">
    <text evidence="2">The sequence shown here is derived from an EMBL/GenBank/DDBJ whole genome shotgun (WGS) entry which is preliminary data.</text>
</comment>
<dbReference type="RefSeq" id="XP_043033243.1">
    <property type="nucleotide sequence ID" value="XM_043179664.1"/>
</dbReference>
<keyword evidence="1" id="KW-0812">Transmembrane</keyword>
<feature type="transmembrane region" description="Helical" evidence="1">
    <location>
        <begin position="94"/>
        <end position="117"/>
    </location>
</feature>
<evidence type="ECO:0000313" key="3">
    <source>
        <dbReference type="Proteomes" id="UP000812287"/>
    </source>
</evidence>
<feature type="transmembrane region" description="Helical" evidence="1">
    <location>
        <begin position="195"/>
        <end position="215"/>
    </location>
</feature>
<dbReference type="GeneID" id="66101958"/>
<evidence type="ECO:0000256" key="1">
    <source>
        <dbReference type="SAM" id="Phobius"/>
    </source>
</evidence>
<proteinExistence type="predicted"/>
<keyword evidence="1" id="KW-1133">Transmembrane helix</keyword>
<accession>A0A9P8AL08</accession>
<dbReference type="EMBL" id="MU250585">
    <property type="protein sequence ID" value="KAG7439743.1"/>
    <property type="molecule type" value="Genomic_DNA"/>
</dbReference>
<dbReference type="Proteomes" id="UP000812287">
    <property type="component" value="Unassembled WGS sequence"/>
</dbReference>
<evidence type="ECO:0000313" key="2">
    <source>
        <dbReference type="EMBL" id="KAG7439743.1"/>
    </source>
</evidence>
<reference evidence="2" key="1">
    <citation type="submission" date="2020-11" db="EMBL/GenBank/DDBJ databases">
        <title>Adaptations for nitrogen fixation in a non-lichenized fungal sporocarp promotes dispersal by wood-feeding termites.</title>
        <authorList>
            <consortium name="DOE Joint Genome Institute"/>
            <person name="Koch R.A."/>
            <person name="Yoon G."/>
            <person name="Arayal U."/>
            <person name="Lail K."/>
            <person name="Amirebrahimi M."/>
            <person name="Labutti K."/>
            <person name="Lipzen A."/>
            <person name="Riley R."/>
            <person name="Barry K."/>
            <person name="Henrissat B."/>
            <person name="Grigoriev I.V."/>
            <person name="Herr J.R."/>
            <person name="Aime M.C."/>
        </authorList>
    </citation>
    <scope>NUCLEOTIDE SEQUENCE</scope>
    <source>
        <strain evidence="2">MCA 3950</strain>
    </source>
</reference>
<dbReference type="AlphaFoldDB" id="A0A9P8AL08"/>
<keyword evidence="1" id="KW-0472">Membrane</keyword>
<name>A0A9P8AL08_9AGAR</name>